<dbReference type="Proteomes" id="UP000077748">
    <property type="component" value="Chromosome"/>
</dbReference>
<dbReference type="Pfam" id="PF11306">
    <property type="entry name" value="DUF3108"/>
    <property type="match status" value="1"/>
</dbReference>
<dbReference type="KEGG" id="pcq:PcP3B5_48270"/>
<proteinExistence type="predicted"/>
<dbReference type="RefSeq" id="WP_009616899.1">
    <property type="nucleotide sequence ID" value="NZ_BDGS01000001.1"/>
</dbReference>
<dbReference type="STRING" id="53408.A9C11_24250"/>
<accession>A0A127MY00</accession>
<reference evidence="1 2" key="1">
    <citation type="submission" date="2016-05" db="EMBL/GenBank/DDBJ databases">
        <title>Genome Sequence of Pseudomonas citronellolis Strain SJTE-3, an Estrogens and Persistent Organic Pollutants degradation strain.</title>
        <authorList>
            <person name="Liang R."/>
        </authorList>
    </citation>
    <scope>NUCLEOTIDE SEQUENCE [LARGE SCALE GENOMIC DNA]</scope>
    <source>
        <strain evidence="1 2">SJTE-3</strain>
    </source>
</reference>
<organism evidence="1 2">
    <name type="scientific">Pseudomonas citronellolis</name>
    <dbReference type="NCBI Taxonomy" id="53408"/>
    <lineage>
        <taxon>Bacteria</taxon>
        <taxon>Pseudomonadati</taxon>
        <taxon>Pseudomonadota</taxon>
        <taxon>Gammaproteobacteria</taxon>
        <taxon>Pseudomonadales</taxon>
        <taxon>Pseudomonadaceae</taxon>
        <taxon>Pseudomonas</taxon>
    </lineage>
</organism>
<dbReference type="InterPro" id="IPR021457">
    <property type="entry name" value="DUF3108"/>
</dbReference>
<sequence>MRRVLLFLMALLTLPAYAASFQIKPFEASYTADWKQMPLSGTASRSLKQGDGGNWELDFQASMLLASLKESSSFKVEGDTYLPQTYHWAREGLGKNKSTDLQFDWAQKQVTGSDRGDAVRLPLNRGQLDKSTYQLVLQHDVAVGKKSMSYQVIEGTDTDTYDFRVLGEEKVATQAGQIDAIKVERVRDPTKSNRKTVLWFAKDWDYLLVRLYQQETDGKEYQIMLKDGTVDGRQVKGS</sequence>
<dbReference type="Gene3D" id="2.40.360.20">
    <property type="match status" value="1"/>
</dbReference>
<evidence type="ECO:0000313" key="1">
    <source>
        <dbReference type="EMBL" id="ANI16893.1"/>
    </source>
</evidence>
<gene>
    <name evidence="1" type="ORF">A9C11_24250</name>
</gene>
<protein>
    <submittedName>
        <fullName evidence="1">Dehydrogenase</fullName>
    </submittedName>
</protein>
<name>A0A127MY00_9PSED</name>
<evidence type="ECO:0000313" key="2">
    <source>
        <dbReference type="Proteomes" id="UP000077748"/>
    </source>
</evidence>
<dbReference type="AlphaFoldDB" id="A0A127MY00"/>
<dbReference type="EMBL" id="CP015878">
    <property type="protein sequence ID" value="ANI16893.1"/>
    <property type="molecule type" value="Genomic_DNA"/>
</dbReference>
<dbReference type="GeneID" id="72997805"/>